<name>A0A371I637_MUCPR</name>
<dbReference type="AlphaFoldDB" id="A0A371I637"/>
<evidence type="ECO:0000313" key="2">
    <source>
        <dbReference type="Proteomes" id="UP000257109"/>
    </source>
</evidence>
<dbReference type="Proteomes" id="UP000257109">
    <property type="component" value="Unassembled WGS sequence"/>
</dbReference>
<sequence length="62" mass="7035">MNSAWKHTRIPGFTIELKDEHTNSTFQVNVHKIKPFHEGPIPLVGTKETISLMEPAPPNDTR</sequence>
<protein>
    <submittedName>
        <fullName evidence="1">Uncharacterized protein</fullName>
    </submittedName>
</protein>
<evidence type="ECO:0000313" key="1">
    <source>
        <dbReference type="EMBL" id="RDY10510.1"/>
    </source>
</evidence>
<reference evidence="1" key="1">
    <citation type="submission" date="2018-05" db="EMBL/GenBank/DDBJ databases">
        <title>Draft genome of Mucuna pruriens seed.</title>
        <authorList>
            <person name="Nnadi N.E."/>
            <person name="Vos R."/>
            <person name="Hasami M.H."/>
            <person name="Devisetty U.K."/>
            <person name="Aguiy J.C."/>
        </authorList>
    </citation>
    <scope>NUCLEOTIDE SEQUENCE [LARGE SCALE GENOMIC DNA]</scope>
    <source>
        <strain evidence="1">JCA_2017</strain>
    </source>
</reference>
<keyword evidence="2" id="KW-1185">Reference proteome</keyword>
<proteinExistence type="predicted"/>
<accession>A0A371I637</accession>
<organism evidence="1 2">
    <name type="scientific">Mucuna pruriens</name>
    <name type="common">Velvet bean</name>
    <name type="synonym">Dolichos pruriens</name>
    <dbReference type="NCBI Taxonomy" id="157652"/>
    <lineage>
        <taxon>Eukaryota</taxon>
        <taxon>Viridiplantae</taxon>
        <taxon>Streptophyta</taxon>
        <taxon>Embryophyta</taxon>
        <taxon>Tracheophyta</taxon>
        <taxon>Spermatophyta</taxon>
        <taxon>Magnoliopsida</taxon>
        <taxon>eudicotyledons</taxon>
        <taxon>Gunneridae</taxon>
        <taxon>Pentapetalae</taxon>
        <taxon>rosids</taxon>
        <taxon>fabids</taxon>
        <taxon>Fabales</taxon>
        <taxon>Fabaceae</taxon>
        <taxon>Papilionoideae</taxon>
        <taxon>50 kb inversion clade</taxon>
        <taxon>NPAAA clade</taxon>
        <taxon>indigoferoid/millettioid clade</taxon>
        <taxon>Phaseoleae</taxon>
        <taxon>Mucuna</taxon>
    </lineage>
</organism>
<gene>
    <name evidence="1" type="ORF">CR513_04968</name>
</gene>
<comment type="caution">
    <text evidence="1">The sequence shown here is derived from an EMBL/GenBank/DDBJ whole genome shotgun (WGS) entry which is preliminary data.</text>
</comment>
<feature type="non-terminal residue" evidence="1">
    <location>
        <position position="1"/>
    </location>
</feature>
<dbReference type="EMBL" id="QJKJ01000828">
    <property type="protein sequence ID" value="RDY10510.1"/>
    <property type="molecule type" value="Genomic_DNA"/>
</dbReference>